<organism evidence="1 2">
    <name type="scientific">Pythium insidiosum</name>
    <name type="common">Pythiosis disease agent</name>
    <dbReference type="NCBI Taxonomy" id="114742"/>
    <lineage>
        <taxon>Eukaryota</taxon>
        <taxon>Sar</taxon>
        <taxon>Stramenopiles</taxon>
        <taxon>Oomycota</taxon>
        <taxon>Peronosporomycetes</taxon>
        <taxon>Pythiales</taxon>
        <taxon>Pythiaceae</taxon>
        <taxon>Pythium</taxon>
    </lineage>
</organism>
<reference evidence="1" key="1">
    <citation type="submission" date="2021-12" db="EMBL/GenBank/DDBJ databases">
        <title>Prjna785345.</title>
        <authorList>
            <person name="Rujirawat T."/>
            <person name="Krajaejun T."/>
        </authorList>
    </citation>
    <scope>NUCLEOTIDE SEQUENCE</scope>
    <source>
        <strain evidence="1">Pi057C3</strain>
    </source>
</reference>
<protein>
    <submittedName>
        <fullName evidence="1">Uncharacterized protein</fullName>
    </submittedName>
</protein>
<gene>
    <name evidence="1" type="ORF">P43SY_011783</name>
</gene>
<evidence type="ECO:0000313" key="1">
    <source>
        <dbReference type="EMBL" id="KAJ0390228.1"/>
    </source>
</evidence>
<sequence length="92" mass="10532">MHVYVGVLDSYYLNDAVYYLEDFLKSTREPYYNGTIEYGVRDGKGYEHCWTGSYDETLSMAWNTLNQRIVPQMVDHVAGSAPPNATLAFTSY</sequence>
<name>A0AAD5Q0M6_PYTIN</name>
<comment type="caution">
    <text evidence="1">The sequence shown here is derived from an EMBL/GenBank/DDBJ whole genome shotgun (WGS) entry which is preliminary data.</text>
</comment>
<evidence type="ECO:0000313" key="2">
    <source>
        <dbReference type="Proteomes" id="UP001209570"/>
    </source>
</evidence>
<proteinExistence type="predicted"/>
<dbReference type="EMBL" id="JAKCXM010002418">
    <property type="protein sequence ID" value="KAJ0390228.1"/>
    <property type="molecule type" value="Genomic_DNA"/>
</dbReference>
<dbReference type="Proteomes" id="UP001209570">
    <property type="component" value="Unassembled WGS sequence"/>
</dbReference>
<dbReference type="AlphaFoldDB" id="A0AAD5Q0M6"/>
<keyword evidence="2" id="KW-1185">Reference proteome</keyword>
<accession>A0AAD5Q0M6</accession>